<dbReference type="PANTHER" id="PTHR43849:SF2">
    <property type="entry name" value="BLL3936 PROTEIN"/>
    <property type="match status" value="1"/>
</dbReference>
<dbReference type="RefSeq" id="WP_186852259.1">
    <property type="nucleotide sequence ID" value="NZ_JACOPO010000002.1"/>
</dbReference>
<gene>
    <name evidence="3" type="ORF">H8S11_03940</name>
</gene>
<feature type="transmembrane region" description="Helical" evidence="1">
    <location>
        <begin position="53"/>
        <end position="71"/>
    </location>
</feature>
<proteinExistence type="predicted"/>
<feature type="transmembrane region" description="Helical" evidence="1">
    <location>
        <begin position="179"/>
        <end position="201"/>
    </location>
</feature>
<name>A0A8J6IZR6_9FIRM</name>
<dbReference type="EMBL" id="JACOPO010000002">
    <property type="protein sequence ID" value="MBC5721966.1"/>
    <property type="molecule type" value="Genomic_DNA"/>
</dbReference>
<feature type="transmembrane region" description="Helical" evidence="1">
    <location>
        <begin position="137"/>
        <end position="159"/>
    </location>
</feature>
<feature type="transmembrane region" description="Helical" evidence="1">
    <location>
        <begin position="308"/>
        <end position="328"/>
    </location>
</feature>
<organism evidence="3 4">
    <name type="scientific">Flintibacter hominis</name>
    <dbReference type="NCBI Taxonomy" id="2763048"/>
    <lineage>
        <taxon>Bacteria</taxon>
        <taxon>Bacillati</taxon>
        <taxon>Bacillota</taxon>
        <taxon>Clostridia</taxon>
        <taxon>Eubacteriales</taxon>
        <taxon>Flintibacter</taxon>
    </lineage>
</organism>
<keyword evidence="1" id="KW-0812">Transmembrane</keyword>
<feature type="transmembrane region" description="Helical" evidence="1">
    <location>
        <begin position="528"/>
        <end position="546"/>
    </location>
</feature>
<evidence type="ECO:0000259" key="2">
    <source>
        <dbReference type="Pfam" id="PF06808"/>
    </source>
</evidence>
<feature type="transmembrane region" description="Helical" evidence="1">
    <location>
        <begin position="437"/>
        <end position="461"/>
    </location>
</feature>
<feature type="transmembrane region" description="Helical" evidence="1">
    <location>
        <begin position="496"/>
        <end position="516"/>
    </location>
</feature>
<keyword evidence="1" id="KW-0472">Membrane</keyword>
<dbReference type="Pfam" id="PF06808">
    <property type="entry name" value="DctM"/>
    <property type="match status" value="1"/>
</dbReference>
<feature type="transmembrane region" description="Helical" evidence="1">
    <location>
        <begin position="24"/>
        <end position="47"/>
    </location>
</feature>
<feature type="transmembrane region" description="Helical" evidence="1">
    <location>
        <begin position="558"/>
        <end position="580"/>
    </location>
</feature>
<dbReference type="AlphaFoldDB" id="A0A8J6IZR6"/>
<keyword evidence="4" id="KW-1185">Reference proteome</keyword>
<dbReference type="InterPro" id="IPR011853">
    <property type="entry name" value="TRAP_DctM-Dct_fused"/>
</dbReference>
<comment type="caution">
    <text evidence="3">The sequence shown here is derived from an EMBL/GenBank/DDBJ whole genome shotgun (WGS) entry which is preliminary data.</text>
</comment>
<dbReference type="NCBIfam" id="TIGR02123">
    <property type="entry name" value="TRAP_fused"/>
    <property type="match status" value="1"/>
</dbReference>
<protein>
    <submittedName>
        <fullName evidence="3">TRAP transporter fused permease subunit</fullName>
    </submittedName>
</protein>
<dbReference type="Proteomes" id="UP000628736">
    <property type="component" value="Unassembled WGS sequence"/>
</dbReference>
<evidence type="ECO:0000256" key="1">
    <source>
        <dbReference type="SAM" id="Phobius"/>
    </source>
</evidence>
<feature type="domain" description="TRAP C4-dicarboxylate transport system permease DctM subunit" evidence="2">
    <location>
        <begin position="122"/>
        <end position="553"/>
    </location>
</feature>
<feature type="transmembrane region" description="Helical" evidence="1">
    <location>
        <begin position="83"/>
        <end position="100"/>
    </location>
</feature>
<keyword evidence="1" id="KW-1133">Transmembrane helix</keyword>
<feature type="transmembrane region" description="Helical" evidence="1">
    <location>
        <begin position="106"/>
        <end position="125"/>
    </location>
</feature>
<feature type="transmembrane region" description="Helical" evidence="1">
    <location>
        <begin position="610"/>
        <end position="626"/>
    </location>
</feature>
<accession>A0A8J6IZR6</accession>
<dbReference type="InterPro" id="IPR010656">
    <property type="entry name" value="DctM"/>
</dbReference>
<feature type="transmembrane region" description="Helical" evidence="1">
    <location>
        <begin position="408"/>
        <end position="431"/>
    </location>
</feature>
<feature type="transmembrane region" description="Helical" evidence="1">
    <location>
        <begin position="468"/>
        <end position="490"/>
    </location>
</feature>
<sequence>MEEKQKKISRQSLRKVLDGPSQKFALAAGIMWMLFQILVAAQIIYMVPHKVRIVHLGFALIMIFLLTPFFHQSRRDHIGIMDALLVIFTAAVFIGMFLRYDALIKMGGRCADVDVVLGILTMILMYEGARRVVSPGLSILSLIVLAYAFFGQYLTGILATSGYTLNRIINHLVLGGEGIFGFALGVSAETIVIFVIFGSLLQEVGISDYFYDLANAIAGNARGGPAKVAVISSSLMGMVSGETSANVATTGAFTIPLMKRVGYDANFAGAVECAASAGGQILPPVMGATAFMLADTLGIPYIKLAVAAILPALLYYVSVFCTVHFRAVRLGLGSSGEAKQNWGNLLKRSYLLLPMVGIVVLLVMNYTPTFSAFWGGIVTALVLSMLRKETRLNLDKIVRIMYNSAKTAMTLGTATAVVGIVVGTFSLTGITMTIARIIFQVTGGVKLLTLVMTMLVAMILGMGLPTSAAYVLASISAAPALTLVGISDLYAHLFVFYYGCMSTITPPVATGAYTAAGLSGGNPNKIGFLSMRLAVAGFIVPFIFIYSPELLLTGDIDIMATVFSFFVTGLGLLFLCAAVEGALIKPVAPYVRVAFAIIALLLIWPDVLVSLIGLVVSAIVVVVSILRKKELVSPKN</sequence>
<dbReference type="PANTHER" id="PTHR43849">
    <property type="entry name" value="BLL3936 PROTEIN"/>
    <property type="match status" value="1"/>
</dbReference>
<evidence type="ECO:0000313" key="3">
    <source>
        <dbReference type="EMBL" id="MBC5721966.1"/>
    </source>
</evidence>
<evidence type="ECO:0000313" key="4">
    <source>
        <dbReference type="Proteomes" id="UP000628736"/>
    </source>
</evidence>
<reference evidence="3" key="1">
    <citation type="submission" date="2020-08" db="EMBL/GenBank/DDBJ databases">
        <title>Genome public.</title>
        <authorList>
            <person name="Liu C."/>
            <person name="Sun Q."/>
        </authorList>
    </citation>
    <scope>NUCLEOTIDE SEQUENCE</scope>
    <source>
        <strain evidence="3">NSJ-23</strain>
    </source>
</reference>